<reference evidence="4 5" key="1">
    <citation type="submission" date="2023-07" db="EMBL/GenBank/DDBJ databases">
        <title>Functional and genomic diversity of the sorghum phyllosphere microbiome.</title>
        <authorList>
            <person name="Shade A."/>
        </authorList>
    </citation>
    <scope>NUCLEOTIDE SEQUENCE [LARGE SCALE GENOMIC DNA]</scope>
    <source>
        <strain evidence="4 5">SORGH_AS_0892</strain>
    </source>
</reference>
<protein>
    <recommendedName>
        <fullName evidence="3">DUF4476 domain-containing protein</fullName>
    </recommendedName>
</protein>
<gene>
    <name evidence="4" type="ORF">QE382_001064</name>
</gene>
<feature type="domain" description="DUF4476" evidence="3">
    <location>
        <begin position="209"/>
        <end position="295"/>
    </location>
</feature>
<comment type="caution">
    <text evidence="4">The sequence shown here is derived from an EMBL/GenBank/DDBJ whole genome shotgun (WGS) entry which is preliminary data.</text>
</comment>
<evidence type="ECO:0000313" key="4">
    <source>
        <dbReference type="EMBL" id="MDQ1149080.1"/>
    </source>
</evidence>
<accession>A0ABU0U2A7</accession>
<evidence type="ECO:0000256" key="2">
    <source>
        <dbReference type="SAM" id="MobiDB-lite"/>
    </source>
</evidence>
<dbReference type="RefSeq" id="WP_307184985.1">
    <property type="nucleotide sequence ID" value="NZ_JAUTBA010000001.1"/>
</dbReference>
<name>A0ABU0U2A7_9SPHI</name>
<keyword evidence="5" id="KW-1185">Reference proteome</keyword>
<sequence length="297" mass="34819">MYRKILVMLLLLIVALAGFAQRYRPLGGTLNIYSTDVPFFLYINDILYNNRASSDVKVSHLKNRRYNLRIVFADRQRRILNGTGIQLVDRNGQFMDVVFSVSNRRGNKGIILESMQPIDRYGNSSYRNNLLYDNQNRAKDEQYDEPYRQLESRDDSPTYNRDGYDHERSNNQQRQPEEFKIYRNGIDRPHGNAKDEGNGQLDKEVFLKTDSNRLNDLLNQKENDQDKLALAARELQNMQLRIAEIADLMELFIRDDNKLTFAKYAYPTCLDKQNYEKVGDALSFSSTREKLLDFLKK</sequence>
<evidence type="ECO:0000259" key="3">
    <source>
        <dbReference type="Pfam" id="PF14771"/>
    </source>
</evidence>
<dbReference type="Pfam" id="PF14771">
    <property type="entry name" value="DUF4476"/>
    <property type="match status" value="1"/>
</dbReference>
<evidence type="ECO:0000313" key="5">
    <source>
        <dbReference type="Proteomes" id="UP001244640"/>
    </source>
</evidence>
<proteinExistence type="predicted"/>
<keyword evidence="1" id="KW-0175">Coiled coil</keyword>
<feature type="compositionally biased region" description="Basic and acidic residues" evidence="2">
    <location>
        <begin position="136"/>
        <end position="177"/>
    </location>
</feature>
<dbReference type="InterPro" id="IPR028011">
    <property type="entry name" value="DUF4476"/>
</dbReference>
<evidence type="ECO:0000256" key="1">
    <source>
        <dbReference type="SAM" id="Coils"/>
    </source>
</evidence>
<organism evidence="4 5">
    <name type="scientific">Sphingobacterium zeae</name>
    <dbReference type="NCBI Taxonomy" id="1776859"/>
    <lineage>
        <taxon>Bacteria</taxon>
        <taxon>Pseudomonadati</taxon>
        <taxon>Bacteroidota</taxon>
        <taxon>Sphingobacteriia</taxon>
        <taxon>Sphingobacteriales</taxon>
        <taxon>Sphingobacteriaceae</taxon>
        <taxon>Sphingobacterium</taxon>
    </lineage>
</organism>
<feature type="coiled-coil region" evidence="1">
    <location>
        <begin position="207"/>
        <end position="241"/>
    </location>
</feature>
<dbReference type="EMBL" id="JAUTBA010000001">
    <property type="protein sequence ID" value="MDQ1149080.1"/>
    <property type="molecule type" value="Genomic_DNA"/>
</dbReference>
<feature type="region of interest" description="Disordered" evidence="2">
    <location>
        <begin position="132"/>
        <end position="177"/>
    </location>
</feature>
<dbReference type="Proteomes" id="UP001244640">
    <property type="component" value="Unassembled WGS sequence"/>
</dbReference>